<comment type="similarity">
    <text evidence="1">Belongs to the DNA polymerase type-Y family.</text>
</comment>
<evidence type="ECO:0000313" key="4">
    <source>
        <dbReference type="Proteomes" id="UP001185028"/>
    </source>
</evidence>
<feature type="domain" description="UmuC" evidence="2">
    <location>
        <begin position="15"/>
        <end position="201"/>
    </location>
</feature>
<name>A0ABU1IWG1_9BACL</name>
<reference evidence="3 4" key="1">
    <citation type="submission" date="2023-07" db="EMBL/GenBank/DDBJ databases">
        <title>Genomic Encyclopedia of Type Strains, Phase IV (KMG-IV): sequencing the most valuable type-strain genomes for metagenomic binning, comparative biology and taxonomic classification.</title>
        <authorList>
            <person name="Goeker M."/>
        </authorList>
    </citation>
    <scope>NUCLEOTIDE SEQUENCE [LARGE SCALE GENOMIC DNA]</scope>
    <source>
        <strain evidence="3 4">DSM 22170</strain>
    </source>
</reference>
<evidence type="ECO:0000313" key="3">
    <source>
        <dbReference type="EMBL" id="MDR6243514.1"/>
    </source>
</evidence>
<dbReference type="RefSeq" id="WP_229685553.1">
    <property type="nucleotide sequence ID" value="NZ_BMMB01000001.1"/>
</dbReference>
<accession>A0ABU1IWG1</accession>
<proteinExistence type="inferred from homology"/>
<dbReference type="Pfam" id="PF00817">
    <property type="entry name" value="IMS"/>
    <property type="match status" value="1"/>
</dbReference>
<dbReference type="PROSITE" id="PS50173">
    <property type="entry name" value="UMUC"/>
    <property type="match status" value="1"/>
</dbReference>
<evidence type="ECO:0000259" key="2">
    <source>
        <dbReference type="PROSITE" id="PS50173"/>
    </source>
</evidence>
<dbReference type="InterPro" id="IPR017961">
    <property type="entry name" value="DNA_pol_Y-fam_little_finger"/>
</dbReference>
<dbReference type="SUPFAM" id="SSF100879">
    <property type="entry name" value="Lesion bypass DNA polymerase (Y-family), little finger domain"/>
    <property type="match status" value="1"/>
</dbReference>
<dbReference type="Gene3D" id="3.30.1490.100">
    <property type="entry name" value="DNA polymerase, Y-family, little finger domain"/>
    <property type="match status" value="1"/>
</dbReference>
<dbReference type="Gene3D" id="1.10.150.20">
    <property type="entry name" value="5' to 3' exonuclease, C-terminal subdomain"/>
    <property type="match status" value="1"/>
</dbReference>
<evidence type="ECO:0000256" key="1">
    <source>
        <dbReference type="ARBA" id="ARBA00010945"/>
    </source>
</evidence>
<gene>
    <name evidence="3" type="ORF">JOC58_001401</name>
</gene>
<dbReference type="PANTHER" id="PTHR11076:SF35">
    <property type="entry name" value="DNA REPAIR PROTEIN HOMOLOG YOBH"/>
    <property type="match status" value="1"/>
</dbReference>
<dbReference type="InterPro" id="IPR001126">
    <property type="entry name" value="UmuC"/>
</dbReference>
<dbReference type="Gene3D" id="3.30.70.270">
    <property type="match status" value="1"/>
</dbReference>
<keyword evidence="4" id="KW-1185">Reference proteome</keyword>
<dbReference type="InterPro" id="IPR043502">
    <property type="entry name" value="DNA/RNA_pol_sf"/>
</dbReference>
<dbReference type="SUPFAM" id="SSF56672">
    <property type="entry name" value="DNA/RNA polymerases"/>
    <property type="match status" value="1"/>
</dbReference>
<comment type="caution">
    <text evidence="3">The sequence shown here is derived from an EMBL/GenBank/DDBJ whole genome shotgun (WGS) entry which is preliminary data.</text>
</comment>
<dbReference type="InterPro" id="IPR053848">
    <property type="entry name" value="IMS_HHH_1"/>
</dbReference>
<dbReference type="InterPro" id="IPR036775">
    <property type="entry name" value="DNA_pol_Y-fam_lit_finger_sf"/>
</dbReference>
<organism evidence="3 4">
    <name type="scientific">Paenibacillus hunanensis</name>
    <dbReference type="NCBI Taxonomy" id="539262"/>
    <lineage>
        <taxon>Bacteria</taxon>
        <taxon>Bacillati</taxon>
        <taxon>Bacillota</taxon>
        <taxon>Bacilli</taxon>
        <taxon>Bacillales</taxon>
        <taxon>Paenibacillaceae</taxon>
        <taxon>Paenibacillus</taxon>
    </lineage>
</organism>
<sequence>MQIQIDYTKLPDNKVICADAKSFFATVEIVSRGLDPMKTMLAVVGDLSRRGSVVLASSHALKERYQIKTGSRLFEIPNDRNIHVVQARMGLYIDQSMKILEIVNRFAPIEAIQPYSIDELFFTTLGTERLFGSTYDVAMSLKKTVYRELGLLLAVGIGPNKFLAKVILDNYGKKTGVSEITYSQIQKTLWPLDIINIWGIGVRMQKRLNSMGIYKLGDIAKAPLANLKRQFGVIGEQLYMHAWGVDLSPVFVDPLVEIRKGVGSGITLMRDYKKHEARTVIIELTDHLTAKLRRYKVAAYTVTLSLRYSHNVSLRSYHKAHTMYAANNLTSPFLDVLEKLLEQGTDAPIRHIGISFTNLVDESAIQLDLFDRERHMQQLRLSRTVDYITQKYGSNAIYRALSITAAGTWLDRGHKIGGHYE</sequence>
<dbReference type="EMBL" id="JAVDQH010000004">
    <property type="protein sequence ID" value="MDR6243514.1"/>
    <property type="molecule type" value="Genomic_DNA"/>
</dbReference>
<dbReference type="Proteomes" id="UP001185028">
    <property type="component" value="Unassembled WGS sequence"/>
</dbReference>
<dbReference type="Gene3D" id="3.40.1170.60">
    <property type="match status" value="1"/>
</dbReference>
<dbReference type="Pfam" id="PF11799">
    <property type="entry name" value="IMS_C"/>
    <property type="match status" value="1"/>
</dbReference>
<dbReference type="PANTHER" id="PTHR11076">
    <property type="entry name" value="DNA REPAIR POLYMERASE UMUC / TRANSFERASE FAMILY MEMBER"/>
    <property type="match status" value="1"/>
</dbReference>
<dbReference type="InterPro" id="IPR043128">
    <property type="entry name" value="Rev_trsase/Diguanyl_cyclase"/>
</dbReference>
<dbReference type="Pfam" id="PF21999">
    <property type="entry name" value="IMS_HHH_1"/>
    <property type="match status" value="1"/>
</dbReference>
<dbReference type="InterPro" id="IPR050116">
    <property type="entry name" value="DNA_polymerase-Y"/>
</dbReference>
<protein>
    <submittedName>
        <fullName evidence="3">DNA polymerase V</fullName>
    </submittedName>
</protein>